<proteinExistence type="inferred from homology"/>
<dbReference type="InterPro" id="IPR038765">
    <property type="entry name" value="Papain-like_cys_pep_sf"/>
</dbReference>
<dbReference type="CDD" id="cd02248">
    <property type="entry name" value="Peptidase_C1A"/>
    <property type="match status" value="1"/>
</dbReference>
<feature type="non-terminal residue" evidence="7">
    <location>
        <position position="1"/>
    </location>
</feature>
<dbReference type="GO" id="GO:0006508">
    <property type="term" value="P:proteolysis"/>
    <property type="evidence" value="ECO:0007669"/>
    <property type="project" value="UniProtKB-KW"/>
</dbReference>
<dbReference type="SUPFAM" id="SSF54001">
    <property type="entry name" value="Cysteine proteinases"/>
    <property type="match status" value="1"/>
</dbReference>
<name>A0AAN5IE01_9BILA</name>
<dbReference type="GO" id="GO:0008234">
    <property type="term" value="F:cysteine-type peptidase activity"/>
    <property type="evidence" value="ECO:0007669"/>
    <property type="project" value="UniProtKB-KW"/>
</dbReference>
<evidence type="ECO:0000259" key="6">
    <source>
        <dbReference type="SMART" id="SM00645"/>
    </source>
</evidence>
<feature type="domain" description="Peptidase C1A papain C-terminal" evidence="6">
    <location>
        <begin position="1"/>
        <end position="171"/>
    </location>
</feature>
<comment type="similarity">
    <text evidence="1">Belongs to the peptidase C1 family.</text>
</comment>
<evidence type="ECO:0000313" key="8">
    <source>
        <dbReference type="Proteomes" id="UP001328107"/>
    </source>
</evidence>
<keyword evidence="5" id="KW-1015">Disulfide bond</keyword>
<organism evidence="7 8">
    <name type="scientific">Pristionchus mayeri</name>
    <dbReference type="NCBI Taxonomy" id="1317129"/>
    <lineage>
        <taxon>Eukaryota</taxon>
        <taxon>Metazoa</taxon>
        <taxon>Ecdysozoa</taxon>
        <taxon>Nematoda</taxon>
        <taxon>Chromadorea</taxon>
        <taxon>Rhabditida</taxon>
        <taxon>Rhabditina</taxon>
        <taxon>Diplogasteromorpha</taxon>
        <taxon>Diplogasteroidea</taxon>
        <taxon>Neodiplogasteridae</taxon>
        <taxon>Pristionchus</taxon>
    </lineage>
</organism>
<dbReference type="Proteomes" id="UP001328107">
    <property type="component" value="Unassembled WGS sequence"/>
</dbReference>
<dbReference type="Gene3D" id="3.90.70.10">
    <property type="entry name" value="Cysteine proteinases"/>
    <property type="match status" value="1"/>
</dbReference>
<dbReference type="EMBL" id="BTRK01000006">
    <property type="protein sequence ID" value="GMR62893.1"/>
    <property type="molecule type" value="Genomic_DNA"/>
</dbReference>
<dbReference type="AlphaFoldDB" id="A0AAN5IE01"/>
<dbReference type="InterPro" id="IPR025660">
    <property type="entry name" value="Pept_his_AS"/>
</dbReference>
<dbReference type="FunFam" id="3.90.70.10:FF:000332">
    <property type="entry name" value="Cathepsin L1"/>
    <property type="match status" value="1"/>
</dbReference>
<keyword evidence="2" id="KW-0645">Protease</keyword>
<keyword evidence="3" id="KW-0378">Hydrolase</keyword>
<keyword evidence="8" id="KW-1185">Reference proteome</keyword>
<reference evidence="8" key="1">
    <citation type="submission" date="2022-10" db="EMBL/GenBank/DDBJ databases">
        <title>Genome assembly of Pristionchus species.</title>
        <authorList>
            <person name="Yoshida K."/>
            <person name="Sommer R.J."/>
        </authorList>
    </citation>
    <scope>NUCLEOTIDE SEQUENCE [LARGE SCALE GENOMIC DNA]</scope>
    <source>
        <strain evidence="8">RS5460</strain>
    </source>
</reference>
<evidence type="ECO:0000256" key="2">
    <source>
        <dbReference type="ARBA" id="ARBA00022670"/>
    </source>
</evidence>
<dbReference type="PRINTS" id="PR00705">
    <property type="entry name" value="PAPAIN"/>
</dbReference>
<dbReference type="InterPro" id="IPR000668">
    <property type="entry name" value="Peptidase_C1A_C"/>
</dbReference>
<dbReference type="PROSITE" id="PS00139">
    <property type="entry name" value="THIOL_PROTEASE_CYS"/>
    <property type="match status" value="1"/>
</dbReference>
<keyword evidence="4" id="KW-0788">Thiol protease</keyword>
<comment type="caution">
    <text evidence="7">The sequence shown here is derived from an EMBL/GenBank/DDBJ whole genome shotgun (WGS) entry which is preliminary data.</text>
</comment>
<dbReference type="InterPro" id="IPR039417">
    <property type="entry name" value="Peptidase_C1A_papain-like"/>
</dbReference>
<gene>
    <name evidence="7" type="ORF">PMAYCL1PPCAC_33088</name>
</gene>
<dbReference type="Pfam" id="PF00112">
    <property type="entry name" value="Peptidase_C1"/>
    <property type="match status" value="1"/>
</dbReference>
<feature type="non-terminal residue" evidence="7">
    <location>
        <position position="171"/>
    </location>
</feature>
<dbReference type="InterPro" id="IPR000169">
    <property type="entry name" value="Pept_cys_AS"/>
</dbReference>
<accession>A0AAN5IE01</accession>
<dbReference type="PROSITE" id="PS00639">
    <property type="entry name" value="THIOL_PROTEASE_HIS"/>
    <property type="match status" value="1"/>
</dbReference>
<dbReference type="InterPro" id="IPR013128">
    <property type="entry name" value="Peptidase_C1A"/>
</dbReference>
<evidence type="ECO:0000313" key="7">
    <source>
        <dbReference type="EMBL" id="GMR62893.1"/>
    </source>
</evidence>
<evidence type="ECO:0000256" key="5">
    <source>
        <dbReference type="ARBA" id="ARBA00023157"/>
    </source>
</evidence>
<sequence length="171" mass="18813">PDAIDWREKGAVSQVKDQGNCGSCWAFSAVGALEGQHAIKRGQMVELSEQNLIDCSRSHNYGCIGGWPHRAFDYVRDNNGIDTEALYPYTAKFQRCHFEKADVGETDAGYERIRSGDEEALKNAVALIGPISVAIDAEHPSFMGYENGVYYEKDCSTIEIDHAVVVVGYGT</sequence>
<protein>
    <recommendedName>
        <fullName evidence="6">Peptidase C1A papain C-terminal domain-containing protein</fullName>
    </recommendedName>
</protein>
<dbReference type="PANTHER" id="PTHR12411">
    <property type="entry name" value="CYSTEINE PROTEASE FAMILY C1-RELATED"/>
    <property type="match status" value="1"/>
</dbReference>
<evidence type="ECO:0000256" key="3">
    <source>
        <dbReference type="ARBA" id="ARBA00022801"/>
    </source>
</evidence>
<dbReference type="SMART" id="SM00645">
    <property type="entry name" value="Pept_C1"/>
    <property type="match status" value="1"/>
</dbReference>
<evidence type="ECO:0000256" key="1">
    <source>
        <dbReference type="ARBA" id="ARBA00008455"/>
    </source>
</evidence>
<evidence type="ECO:0000256" key="4">
    <source>
        <dbReference type="ARBA" id="ARBA00022807"/>
    </source>
</evidence>